<dbReference type="Proteomes" id="UP001054945">
    <property type="component" value="Unassembled WGS sequence"/>
</dbReference>
<evidence type="ECO:0000313" key="3">
    <source>
        <dbReference type="Proteomes" id="UP001054945"/>
    </source>
</evidence>
<dbReference type="EMBL" id="BPLR01003455">
    <property type="protein sequence ID" value="GIX84838.1"/>
    <property type="molecule type" value="Genomic_DNA"/>
</dbReference>
<organism evidence="2 3">
    <name type="scientific">Caerostris extrusa</name>
    <name type="common">Bark spider</name>
    <name type="synonym">Caerostris bankana</name>
    <dbReference type="NCBI Taxonomy" id="172846"/>
    <lineage>
        <taxon>Eukaryota</taxon>
        <taxon>Metazoa</taxon>
        <taxon>Ecdysozoa</taxon>
        <taxon>Arthropoda</taxon>
        <taxon>Chelicerata</taxon>
        <taxon>Arachnida</taxon>
        <taxon>Araneae</taxon>
        <taxon>Araneomorphae</taxon>
        <taxon>Entelegynae</taxon>
        <taxon>Araneoidea</taxon>
        <taxon>Araneidae</taxon>
        <taxon>Caerostris</taxon>
    </lineage>
</organism>
<name>A0AAV4NJI9_CAEEX</name>
<keyword evidence="3" id="KW-1185">Reference proteome</keyword>
<proteinExistence type="predicted"/>
<sequence length="129" mass="14140">MRLICSSISHWEEEIRGSSCLNSPPQVLSHFRQIWWDPPSLRDLTHLPPKTSPFFPTAPQLRPPNHPPGANDGPAGSGMVANRKRDHSVPEPADEEKFEKSSVEGGGWLLACGVCPTTLIGFATLHQPV</sequence>
<accession>A0AAV4NJI9</accession>
<evidence type="ECO:0000256" key="1">
    <source>
        <dbReference type="SAM" id="MobiDB-lite"/>
    </source>
</evidence>
<gene>
    <name evidence="2" type="ORF">CEXT_516081</name>
</gene>
<evidence type="ECO:0000313" key="2">
    <source>
        <dbReference type="EMBL" id="GIX84838.1"/>
    </source>
</evidence>
<dbReference type="AlphaFoldDB" id="A0AAV4NJI9"/>
<reference evidence="2 3" key="1">
    <citation type="submission" date="2021-06" db="EMBL/GenBank/DDBJ databases">
        <title>Caerostris extrusa draft genome.</title>
        <authorList>
            <person name="Kono N."/>
            <person name="Arakawa K."/>
        </authorList>
    </citation>
    <scope>NUCLEOTIDE SEQUENCE [LARGE SCALE GENOMIC DNA]</scope>
</reference>
<feature type="region of interest" description="Disordered" evidence="1">
    <location>
        <begin position="47"/>
        <end position="100"/>
    </location>
</feature>
<protein>
    <submittedName>
        <fullName evidence="2">Uncharacterized protein</fullName>
    </submittedName>
</protein>
<comment type="caution">
    <text evidence="2">The sequence shown here is derived from an EMBL/GenBank/DDBJ whole genome shotgun (WGS) entry which is preliminary data.</text>
</comment>